<dbReference type="KEGG" id="pbf:CFX0092_A2254"/>
<dbReference type="PROSITE" id="PS51782">
    <property type="entry name" value="LYSM"/>
    <property type="match status" value="1"/>
</dbReference>
<dbReference type="AlphaFoldDB" id="A0A160T380"/>
<sequence>MASNPNRKGCGARLPQLIFTVIVAILLAMVVFWAIPFLQGRPELPSGTNVLQVEGNLIRVVMDPNQEVFLVPLGGIGTGTGGQTITQLPSPTPNILATVAATATTQVLPTAPPPVPATATARPANSCIAFTGYTVVAGDTLFSISRKFVTSIVLMARHGISSASLLPGAALRIPVGDPACCAGGWRPYVVEEGETWFGIAQQCGTTVDSLLQGNGLGAGAPLYMASVICVPAN</sequence>
<dbReference type="InterPro" id="IPR036779">
    <property type="entry name" value="LysM_dom_sf"/>
</dbReference>
<reference evidence="3" key="1">
    <citation type="submission" date="2016-01" db="EMBL/GenBank/DDBJ databases">
        <authorList>
            <person name="Mcilroy J.S."/>
            <person name="Karst M S."/>
            <person name="Albertsen M."/>
        </authorList>
    </citation>
    <scope>NUCLEOTIDE SEQUENCE</scope>
    <source>
        <strain evidence="3">Cfx-K</strain>
    </source>
</reference>
<dbReference type="SMART" id="SM00257">
    <property type="entry name" value="LysM"/>
    <property type="match status" value="2"/>
</dbReference>
<dbReference type="Gene3D" id="3.10.350.10">
    <property type="entry name" value="LysM domain"/>
    <property type="match status" value="2"/>
</dbReference>
<accession>A0A160T380</accession>
<dbReference type="RefSeq" id="WP_095043522.1">
    <property type="nucleotide sequence ID" value="NZ_LN890655.1"/>
</dbReference>
<dbReference type="PANTHER" id="PTHR33734:SF22">
    <property type="entry name" value="MEMBRANE-BOUND LYTIC MUREIN TRANSGLYCOSYLASE D"/>
    <property type="match status" value="1"/>
</dbReference>
<evidence type="ECO:0000259" key="2">
    <source>
        <dbReference type="PROSITE" id="PS51782"/>
    </source>
</evidence>
<evidence type="ECO:0000313" key="3">
    <source>
        <dbReference type="EMBL" id="CUS04132.2"/>
    </source>
</evidence>
<evidence type="ECO:0000256" key="1">
    <source>
        <dbReference type="SAM" id="Phobius"/>
    </source>
</evidence>
<keyword evidence="1" id="KW-0812">Transmembrane</keyword>
<feature type="domain" description="LysM" evidence="2">
    <location>
        <begin position="186"/>
        <end position="230"/>
    </location>
</feature>
<dbReference type="SUPFAM" id="SSF54106">
    <property type="entry name" value="LysM domain"/>
    <property type="match status" value="1"/>
</dbReference>
<feature type="transmembrane region" description="Helical" evidence="1">
    <location>
        <begin position="17"/>
        <end position="38"/>
    </location>
</feature>
<dbReference type="Pfam" id="PF01476">
    <property type="entry name" value="LysM"/>
    <property type="match status" value="2"/>
</dbReference>
<dbReference type="Proteomes" id="UP000215027">
    <property type="component" value="Chromosome I"/>
</dbReference>
<gene>
    <name evidence="3" type="ORF">CFX0092_A2254</name>
</gene>
<evidence type="ECO:0000313" key="4">
    <source>
        <dbReference type="Proteomes" id="UP000215027"/>
    </source>
</evidence>
<keyword evidence="1" id="KW-0472">Membrane</keyword>
<dbReference type="OrthoDB" id="165883at2"/>
<dbReference type="InterPro" id="IPR018392">
    <property type="entry name" value="LysM"/>
</dbReference>
<name>A0A160T380_9CHLR</name>
<protein>
    <recommendedName>
        <fullName evidence="2">LysM domain-containing protein</fullName>
    </recommendedName>
</protein>
<proteinExistence type="predicted"/>
<dbReference type="PANTHER" id="PTHR33734">
    <property type="entry name" value="LYSM DOMAIN-CONTAINING GPI-ANCHORED PROTEIN 2"/>
    <property type="match status" value="1"/>
</dbReference>
<dbReference type="CDD" id="cd00118">
    <property type="entry name" value="LysM"/>
    <property type="match status" value="2"/>
</dbReference>
<keyword evidence="4" id="KW-1185">Reference proteome</keyword>
<keyword evidence="1" id="KW-1133">Transmembrane helix</keyword>
<dbReference type="EMBL" id="LN890655">
    <property type="protein sequence ID" value="CUS04132.2"/>
    <property type="molecule type" value="Genomic_DNA"/>
</dbReference>
<organism evidence="3 4">
    <name type="scientific">Candidatus Promineifilum breve</name>
    <dbReference type="NCBI Taxonomy" id="1806508"/>
    <lineage>
        <taxon>Bacteria</taxon>
        <taxon>Bacillati</taxon>
        <taxon>Chloroflexota</taxon>
        <taxon>Ardenticatenia</taxon>
        <taxon>Candidatus Promineifilales</taxon>
        <taxon>Candidatus Promineifilaceae</taxon>
        <taxon>Candidatus Promineifilum</taxon>
    </lineage>
</organism>